<dbReference type="AlphaFoldDB" id="A0A812Y0F1"/>
<organism evidence="1 2">
    <name type="scientific">Symbiodinium necroappetens</name>
    <dbReference type="NCBI Taxonomy" id="1628268"/>
    <lineage>
        <taxon>Eukaryota</taxon>
        <taxon>Sar</taxon>
        <taxon>Alveolata</taxon>
        <taxon>Dinophyceae</taxon>
        <taxon>Suessiales</taxon>
        <taxon>Symbiodiniaceae</taxon>
        <taxon>Symbiodinium</taxon>
    </lineage>
</organism>
<gene>
    <name evidence="1" type="ORF">SNEC2469_LOCUS22015</name>
</gene>
<dbReference type="Proteomes" id="UP000601435">
    <property type="component" value="Unassembled WGS sequence"/>
</dbReference>
<proteinExistence type="predicted"/>
<reference evidence="1" key="1">
    <citation type="submission" date="2021-02" db="EMBL/GenBank/DDBJ databases">
        <authorList>
            <person name="Dougan E. K."/>
            <person name="Rhodes N."/>
            <person name="Thang M."/>
            <person name="Chan C."/>
        </authorList>
    </citation>
    <scope>NUCLEOTIDE SEQUENCE</scope>
</reference>
<name>A0A812Y0F1_9DINO</name>
<keyword evidence="2" id="KW-1185">Reference proteome</keyword>
<evidence type="ECO:0000313" key="1">
    <source>
        <dbReference type="EMBL" id="CAE7757750.1"/>
    </source>
</evidence>
<sequence>MSTKLAVQCFVSSTKNPRWRLWKEWLEAQDLGEPGLLDVAPGQPLYLKLIRAMLEAAGGGVGEILERYGEHTAIAALAVIVEDESLDKKRIIHDAIPIVRASTTGLSAGTSYPPALERRSTCYENTRRRERGLPRCHH</sequence>
<accession>A0A812Y0F1</accession>
<comment type="caution">
    <text evidence="1">The sequence shown here is derived from an EMBL/GenBank/DDBJ whole genome shotgun (WGS) entry which is preliminary data.</text>
</comment>
<protein>
    <submittedName>
        <fullName evidence="1">Uncharacterized protein</fullName>
    </submittedName>
</protein>
<evidence type="ECO:0000313" key="2">
    <source>
        <dbReference type="Proteomes" id="UP000601435"/>
    </source>
</evidence>
<dbReference type="EMBL" id="CAJNJA010039556">
    <property type="protein sequence ID" value="CAE7757750.1"/>
    <property type="molecule type" value="Genomic_DNA"/>
</dbReference>